<dbReference type="GO" id="GO:0003676">
    <property type="term" value="F:nucleic acid binding"/>
    <property type="evidence" value="ECO:0007669"/>
    <property type="project" value="InterPro"/>
</dbReference>
<dbReference type="GO" id="GO:0015074">
    <property type="term" value="P:DNA integration"/>
    <property type="evidence" value="ECO:0007669"/>
    <property type="project" value="InterPro"/>
</dbReference>
<feature type="region of interest" description="Disordered" evidence="3">
    <location>
        <begin position="1"/>
        <end position="36"/>
    </location>
</feature>
<keyword evidence="2" id="KW-0067">ATP-binding</keyword>
<dbReference type="AlphaFoldDB" id="A0A4R4ADN8"/>
<proteinExistence type="predicted"/>
<dbReference type="PROSITE" id="PS50994">
    <property type="entry name" value="INTEGRASE"/>
    <property type="match status" value="1"/>
</dbReference>
<gene>
    <name evidence="5" type="ORF">EDC29_10321</name>
</gene>
<dbReference type="Pfam" id="PF10609">
    <property type="entry name" value="ParA"/>
    <property type="match status" value="1"/>
</dbReference>
<dbReference type="InterPro" id="IPR027417">
    <property type="entry name" value="P-loop_NTPase"/>
</dbReference>
<dbReference type="GO" id="GO:0005524">
    <property type="term" value="F:ATP binding"/>
    <property type="evidence" value="ECO:0007669"/>
    <property type="project" value="UniProtKB-KW"/>
</dbReference>
<evidence type="ECO:0000256" key="2">
    <source>
        <dbReference type="ARBA" id="ARBA00022840"/>
    </source>
</evidence>
<dbReference type="SUPFAM" id="SSF52540">
    <property type="entry name" value="P-loop containing nucleoside triphosphate hydrolases"/>
    <property type="match status" value="1"/>
</dbReference>
<dbReference type="InterPro" id="IPR033756">
    <property type="entry name" value="YlxH/NBP35"/>
</dbReference>
<dbReference type="InterPro" id="IPR036397">
    <property type="entry name" value="RNaseH_sf"/>
</dbReference>
<dbReference type="PANTHER" id="PTHR32309:SF13">
    <property type="entry name" value="FERRIC ENTEROBACTIN TRANSPORT PROTEIN FEPE"/>
    <property type="match status" value="1"/>
</dbReference>
<comment type="caution">
    <text evidence="5">The sequence shown here is derived from an EMBL/GenBank/DDBJ whole genome shotgun (WGS) entry which is preliminary data.</text>
</comment>
<accession>A0A4R4ADN8</accession>
<feature type="domain" description="Integrase catalytic" evidence="4">
    <location>
        <begin position="32"/>
        <end position="202"/>
    </location>
</feature>
<dbReference type="CDD" id="cd05387">
    <property type="entry name" value="BY-kinase"/>
    <property type="match status" value="1"/>
</dbReference>
<dbReference type="Gene3D" id="3.30.420.10">
    <property type="entry name" value="Ribonuclease H-like superfamily/Ribonuclease H"/>
    <property type="match status" value="1"/>
</dbReference>
<dbReference type="EMBL" id="SMDC01000003">
    <property type="protein sequence ID" value="TCW36829.1"/>
    <property type="molecule type" value="Genomic_DNA"/>
</dbReference>
<protein>
    <submittedName>
        <fullName evidence="5">Mrp family chromosome partitioning ATPase</fullName>
    </submittedName>
</protein>
<keyword evidence="1" id="KW-0547">Nucleotide-binding</keyword>
<name>A0A4R4ADN8_MARGR</name>
<feature type="region of interest" description="Disordered" evidence="3">
    <location>
        <begin position="222"/>
        <end position="252"/>
    </location>
</feature>
<dbReference type="Proteomes" id="UP000295247">
    <property type="component" value="Unassembled WGS sequence"/>
</dbReference>
<dbReference type="InterPro" id="IPR001584">
    <property type="entry name" value="Integrase_cat-core"/>
</dbReference>
<organism evidence="5 6">
    <name type="scientific">Marichromatium gracile</name>
    <name type="common">Chromatium gracile</name>
    <dbReference type="NCBI Taxonomy" id="1048"/>
    <lineage>
        <taxon>Bacteria</taxon>
        <taxon>Pseudomonadati</taxon>
        <taxon>Pseudomonadota</taxon>
        <taxon>Gammaproteobacteria</taxon>
        <taxon>Chromatiales</taxon>
        <taxon>Chromatiaceae</taxon>
        <taxon>Marichromatium</taxon>
    </lineage>
</organism>
<dbReference type="InterPro" id="IPR050445">
    <property type="entry name" value="Bact_polysacc_biosynth/exp"/>
</dbReference>
<reference evidence="5 6" key="1">
    <citation type="submission" date="2019-03" db="EMBL/GenBank/DDBJ databases">
        <title>Genomic Encyclopedia of Type Strains, Phase IV (KMG-IV): sequencing the most valuable type-strain genomes for metagenomic binning, comparative biology and taxonomic classification.</title>
        <authorList>
            <person name="Goeker M."/>
        </authorList>
    </citation>
    <scope>NUCLEOTIDE SEQUENCE [LARGE SCALE GENOMIC DNA]</scope>
    <source>
        <strain evidence="5 6">DSM 203</strain>
    </source>
</reference>
<evidence type="ECO:0000313" key="5">
    <source>
        <dbReference type="EMBL" id="TCW36829.1"/>
    </source>
</evidence>
<dbReference type="InterPro" id="IPR005702">
    <property type="entry name" value="Wzc-like_C"/>
</dbReference>
<sequence>MLVEERATPMAPASETIAPPATPVESAPSPSPHVQPGRLYLATRTLPQPVDDPRPWYLFVAIDQATRWLFVRVTHELSPAATRAFLKTLLKTCPILVRELITITPSDQTDGGAMLPDTEALAQLCESLDIAHHQETAEPVSATTLLHGFDTLLEARLDGAEERLEAQPLKRALRQAARDYNHHQPQPILGAHTPIEALGKWYAESPDYFVAHQQRLSASTLAHTEHTRTEDHDAPPSRPPDTPTPNTAEPDNAQALDPLQLARTLNRNTAASSLIRLRQQPPLGSLLVSSCNDGAGKTTVALQLAYAGVQDIGLRVLLVDANPTHPHLASLFETDEGPGLCEFCAGRAQTDEVIRPTDTPGLDLVTLGLHQRDMLVRQDPQRLRARLDALRGAGAERYDLLLIDGPSSLGEQDLTIGATAFDGVILVIESERTRWEVMQYTQDRLQSAGARLLGAVLNKRKYYIPRGLYA</sequence>
<evidence type="ECO:0000256" key="1">
    <source>
        <dbReference type="ARBA" id="ARBA00022741"/>
    </source>
</evidence>
<feature type="compositionally biased region" description="Basic and acidic residues" evidence="3">
    <location>
        <begin position="223"/>
        <end position="235"/>
    </location>
</feature>
<dbReference type="Gene3D" id="3.40.50.300">
    <property type="entry name" value="P-loop containing nucleotide triphosphate hydrolases"/>
    <property type="match status" value="1"/>
</dbReference>
<dbReference type="PANTHER" id="PTHR32309">
    <property type="entry name" value="TYROSINE-PROTEIN KINASE"/>
    <property type="match status" value="1"/>
</dbReference>
<evidence type="ECO:0000259" key="4">
    <source>
        <dbReference type="PROSITE" id="PS50994"/>
    </source>
</evidence>
<dbReference type="GO" id="GO:0005886">
    <property type="term" value="C:plasma membrane"/>
    <property type="evidence" value="ECO:0007669"/>
    <property type="project" value="TreeGrafter"/>
</dbReference>
<evidence type="ECO:0000256" key="3">
    <source>
        <dbReference type="SAM" id="MobiDB-lite"/>
    </source>
</evidence>
<evidence type="ECO:0000313" key="6">
    <source>
        <dbReference type="Proteomes" id="UP000295247"/>
    </source>
</evidence>
<dbReference type="GO" id="GO:0004713">
    <property type="term" value="F:protein tyrosine kinase activity"/>
    <property type="evidence" value="ECO:0007669"/>
    <property type="project" value="TreeGrafter"/>
</dbReference>